<feature type="transmembrane region" description="Helical" evidence="2">
    <location>
        <begin position="31"/>
        <end position="51"/>
    </location>
</feature>
<keyword evidence="2" id="KW-1133">Transmembrane helix</keyword>
<keyword evidence="4" id="KW-1185">Reference proteome</keyword>
<name>A0A4Y2SES6_ARAVE</name>
<dbReference type="EMBL" id="BGPR01021448">
    <property type="protein sequence ID" value="GBN86752.1"/>
    <property type="molecule type" value="Genomic_DNA"/>
</dbReference>
<reference evidence="3 4" key="1">
    <citation type="journal article" date="2019" name="Sci. Rep.">
        <title>Orb-weaving spider Araneus ventricosus genome elucidates the spidroin gene catalogue.</title>
        <authorList>
            <person name="Kono N."/>
            <person name="Nakamura H."/>
            <person name="Ohtoshi R."/>
            <person name="Moran D.A.P."/>
            <person name="Shinohara A."/>
            <person name="Yoshida Y."/>
            <person name="Fujiwara M."/>
            <person name="Mori M."/>
            <person name="Tomita M."/>
            <person name="Arakawa K."/>
        </authorList>
    </citation>
    <scope>NUCLEOTIDE SEQUENCE [LARGE SCALE GENOMIC DNA]</scope>
</reference>
<sequence length="385" mass="43621">MDIQNTLALIVLSSWFWTTAKYIIFQDLYDLIVDIFYAVTLTGFGYLLVALNRTIRGEKKDPMKTDEDERKMKVDGICQVDEQNCREKSMQVGKEKSDISVKGALNQSLEKITQSKEIKGDTSTQRGQIQFNTASTQTLSEIQHDKEIQAFLQVSENKETQTSPKRFSDQEVQTEAIPNAKKVFVPVKSKKPKPTIPLTKEFLNHHQRKHDVQRSKIKFKPKLDVITEVEGSDNDPKLQKLPSAGEMESETSVVDKMAAARSSNEMSSKKSENPCKISSAGEMESETSVVDKTAAAENSSELSSEKSENSCKIWSAGEMETEYKIVDKTAAAENSGEMTSEQSENSCKDDLHLKVEDEIKSRKEEKKRSFLKKKFKKLKKFFKKK</sequence>
<feature type="transmembrane region" description="Helical" evidence="2">
    <location>
        <begin position="7"/>
        <end position="25"/>
    </location>
</feature>
<evidence type="ECO:0000313" key="3">
    <source>
        <dbReference type="EMBL" id="GBN86752.1"/>
    </source>
</evidence>
<proteinExistence type="predicted"/>
<organism evidence="3 4">
    <name type="scientific">Araneus ventricosus</name>
    <name type="common">Orbweaver spider</name>
    <name type="synonym">Epeira ventricosa</name>
    <dbReference type="NCBI Taxonomy" id="182803"/>
    <lineage>
        <taxon>Eukaryota</taxon>
        <taxon>Metazoa</taxon>
        <taxon>Ecdysozoa</taxon>
        <taxon>Arthropoda</taxon>
        <taxon>Chelicerata</taxon>
        <taxon>Arachnida</taxon>
        <taxon>Araneae</taxon>
        <taxon>Araneomorphae</taxon>
        <taxon>Entelegynae</taxon>
        <taxon>Araneoidea</taxon>
        <taxon>Araneidae</taxon>
        <taxon>Araneus</taxon>
    </lineage>
</organism>
<evidence type="ECO:0000256" key="2">
    <source>
        <dbReference type="SAM" id="Phobius"/>
    </source>
</evidence>
<dbReference type="AlphaFoldDB" id="A0A4Y2SES6"/>
<accession>A0A4Y2SES6</accession>
<gene>
    <name evidence="3" type="ORF">AVEN_237619_1</name>
</gene>
<feature type="region of interest" description="Disordered" evidence="1">
    <location>
        <begin position="330"/>
        <end position="349"/>
    </location>
</feature>
<evidence type="ECO:0000313" key="4">
    <source>
        <dbReference type="Proteomes" id="UP000499080"/>
    </source>
</evidence>
<comment type="caution">
    <text evidence="3">The sequence shown here is derived from an EMBL/GenBank/DDBJ whole genome shotgun (WGS) entry which is preliminary data.</text>
</comment>
<keyword evidence="2" id="KW-0472">Membrane</keyword>
<feature type="region of interest" description="Disordered" evidence="1">
    <location>
        <begin position="230"/>
        <end position="311"/>
    </location>
</feature>
<dbReference type="Proteomes" id="UP000499080">
    <property type="component" value="Unassembled WGS sequence"/>
</dbReference>
<feature type="compositionally biased region" description="Polar residues" evidence="1">
    <location>
        <begin position="336"/>
        <end position="345"/>
    </location>
</feature>
<protein>
    <submittedName>
        <fullName evidence="3">Uncharacterized protein</fullName>
    </submittedName>
</protein>
<keyword evidence="2" id="KW-0812">Transmembrane</keyword>
<evidence type="ECO:0000256" key="1">
    <source>
        <dbReference type="SAM" id="MobiDB-lite"/>
    </source>
</evidence>